<accession>A0A9P5XWF9</accession>
<evidence type="ECO:0000256" key="3">
    <source>
        <dbReference type="ARBA" id="ARBA00022692"/>
    </source>
</evidence>
<feature type="signal peptide" evidence="11">
    <location>
        <begin position="1"/>
        <end position="23"/>
    </location>
</feature>
<protein>
    <submittedName>
        <fullName evidence="13">Mannose-6-phosphate receptor binding domain-containing protein</fullName>
    </submittedName>
</protein>
<feature type="compositionally biased region" description="Polar residues" evidence="9">
    <location>
        <begin position="289"/>
        <end position="307"/>
    </location>
</feature>
<comment type="caution">
    <text evidence="13">The sequence shown here is derived from an EMBL/GenBank/DDBJ whole genome shotgun (WGS) entry which is preliminary data.</text>
</comment>
<name>A0A9P5XWF9_9AGAR</name>
<keyword evidence="2" id="KW-0813">Transport</keyword>
<dbReference type="Pfam" id="PF02157">
    <property type="entry name" value="Man-6-P_recep"/>
    <property type="match status" value="1"/>
</dbReference>
<dbReference type="GO" id="GO:0005770">
    <property type="term" value="C:late endosome"/>
    <property type="evidence" value="ECO:0007669"/>
    <property type="project" value="TreeGrafter"/>
</dbReference>
<evidence type="ECO:0000256" key="9">
    <source>
        <dbReference type="SAM" id="MobiDB-lite"/>
    </source>
</evidence>
<evidence type="ECO:0000256" key="5">
    <source>
        <dbReference type="ARBA" id="ARBA00022989"/>
    </source>
</evidence>
<keyword evidence="7" id="KW-1015">Disulfide bond</keyword>
<reference evidence="13" key="1">
    <citation type="submission" date="2020-11" db="EMBL/GenBank/DDBJ databases">
        <authorList>
            <consortium name="DOE Joint Genome Institute"/>
            <person name="Ahrendt S."/>
            <person name="Riley R."/>
            <person name="Andreopoulos W."/>
            <person name="Labutti K."/>
            <person name="Pangilinan J."/>
            <person name="Ruiz-Duenas F.J."/>
            <person name="Barrasa J.M."/>
            <person name="Sanchez-Garcia M."/>
            <person name="Camarero S."/>
            <person name="Miyauchi S."/>
            <person name="Serrano A."/>
            <person name="Linde D."/>
            <person name="Babiker R."/>
            <person name="Drula E."/>
            <person name="Ayuso-Fernandez I."/>
            <person name="Pacheco R."/>
            <person name="Padilla G."/>
            <person name="Ferreira P."/>
            <person name="Barriuso J."/>
            <person name="Kellner H."/>
            <person name="Castanera R."/>
            <person name="Alfaro M."/>
            <person name="Ramirez L."/>
            <person name="Pisabarro A.G."/>
            <person name="Kuo A."/>
            <person name="Tritt A."/>
            <person name="Lipzen A."/>
            <person name="He G."/>
            <person name="Yan M."/>
            <person name="Ng V."/>
            <person name="Cullen D."/>
            <person name="Martin F."/>
            <person name="Rosso M.-N."/>
            <person name="Henrissat B."/>
            <person name="Hibbett D."/>
            <person name="Martinez A.T."/>
            <person name="Grigoriev I.V."/>
        </authorList>
    </citation>
    <scope>NUCLEOTIDE SEQUENCE</scope>
    <source>
        <strain evidence="13">CBS 247.69</strain>
    </source>
</reference>
<keyword evidence="4 11" id="KW-0732">Signal</keyword>
<keyword evidence="6 10" id="KW-0472">Membrane</keyword>
<dbReference type="InterPro" id="IPR044865">
    <property type="entry name" value="MRH_dom"/>
</dbReference>
<proteinExistence type="predicted"/>
<dbReference type="PROSITE" id="PS51914">
    <property type="entry name" value="MRH"/>
    <property type="match status" value="1"/>
</dbReference>
<gene>
    <name evidence="13" type="ORF">BDZ94DRAFT_1226972</name>
</gene>
<dbReference type="SUPFAM" id="SSF50911">
    <property type="entry name" value="Mannose 6-phosphate receptor domain"/>
    <property type="match status" value="1"/>
</dbReference>
<evidence type="ECO:0000313" key="13">
    <source>
        <dbReference type="EMBL" id="KAF9458038.1"/>
    </source>
</evidence>
<feature type="domain" description="MRH" evidence="12">
    <location>
        <begin position="27"/>
        <end position="177"/>
    </location>
</feature>
<dbReference type="PANTHER" id="PTHR15071">
    <property type="entry name" value="MANNOSE-6-PHOSPHATE RECEPTOR FAMILY MEMBER"/>
    <property type="match status" value="1"/>
</dbReference>
<dbReference type="GO" id="GO:0010008">
    <property type="term" value="C:endosome membrane"/>
    <property type="evidence" value="ECO:0007669"/>
    <property type="project" value="UniProtKB-SubCell"/>
</dbReference>
<dbReference type="Gene3D" id="2.70.130.10">
    <property type="entry name" value="Mannose-6-phosphate receptor binding domain"/>
    <property type="match status" value="1"/>
</dbReference>
<keyword evidence="8" id="KW-0325">Glycoprotein</keyword>
<evidence type="ECO:0000256" key="11">
    <source>
        <dbReference type="SAM" id="SignalP"/>
    </source>
</evidence>
<dbReference type="Proteomes" id="UP000807353">
    <property type="component" value="Unassembled WGS sequence"/>
</dbReference>
<comment type="subcellular location">
    <subcellularLocation>
        <location evidence="1">Endomembrane system</location>
    </subcellularLocation>
</comment>
<evidence type="ECO:0000256" key="10">
    <source>
        <dbReference type="SAM" id="Phobius"/>
    </source>
</evidence>
<evidence type="ECO:0000256" key="4">
    <source>
        <dbReference type="ARBA" id="ARBA00022729"/>
    </source>
</evidence>
<keyword evidence="14" id="KW-1185">Reference proteome</keyword>
<dbReference type="OrthoDB" id="4504960at2759"/>
<evidence type="ECO:0000256" key="8">
    <source>
        <dbReference type="ARBA" id="ARBA00023180"/>
    </source>
</evidence>
<dbReference type="GO" id="GO:0000139">
    <property type="term" value="C:Golgi membrane"/>
    <property type="evidence" value="ECO:0007669"/>
    <property type="project" value="UniProtKB-SubCell"/>
</dbReference>
<keyword evidence="5 10" id="KW-1133">Transmembrane helix</keyword>
<feature type="compositionally biased region" description="Gly residues" evidence="9">
    <location>
        <begin position="255"/>
        <end position="268"/>
    </location>
</feature>
<keyword evidence="13" id="KW-0675">Receptor</keyword>
<feature type="compositionally biased region" description="Low complexity" evidence="9">
    <location>
        <begin position="348"/>
        <end position="370"/>
    </location>
</feature>
<feature type="transmembrane region" description="Helical" evidence="10">
    <location>
        <begin position="184"/>
        <end position="208"/>
    </location>
</feature>
<sequence length="445" mass="47278">MRNVMKGLVKVLLALSAVVGTLGADEKPCTVHSGGKYYDLNPLKAIKDYDFKTPNGRLFALNVCRSPVTETFGLKDIKASEIGGFVRRDRNDFAIGALNTTLEVQGKNPRITMSEGSVCKYKSSDTSIRASTVIEFICDTSIFGTGKPRLVAQLPPGDEDDACAFVLEWRTHVACPTNEPGGALGFFSFLAILVISLLILYTVLGTLYNRFVLNLRGLDQLPQFTIEGMKYHLHEALDWIKDVASGMRERQRSGGFSGGPGSERGGFGSRDDGFGSEESGLSFPRGVGITSNRNSTTNPVSHQSQVSAAAGEGGGGFVRPQLPRSGSGGERRSDINPVSHQSRVQAITSPPSQGTPPTSLPLGGPPQQEKPQPPPPKKEKAQPPAFNLESTEQEREFMLGDDDEDEASGVPKTPSAGTGAGGSGEDNGAAALRGRDLGDGGVIRL</sequence>
<dbReference type="InterPro" id="IPR009011">
    <property type="entry name" value="Man6P_isomerase_rcpt-bd_dom_sf"/>
</dbReference>
<evidence type="ECO:0000256" key="1">
    <source>
        <dbReference type="ARBA" id="ARBA00004308"/>
    </source>
</evidence>
<dbReference type="GO" id="GO:0007034">
    <property type="term" value="P:vacuolar transport"/>
    <property type="evidence" value="ECO:0007669"/>
    <property type="project" value="TreeGrafter"/>
</dbReference>
<feature type="chain" id="PRO_5040221664" evidence="11">
    <location>
        <begin position="24"/>
        <end position="445"/>
    </location>
</feature>
<organism evidence="13 14">
    <name type="scientific">Collybia nuda</name>
    <dbReference type="NCBI Taxonomy" id="64659"/>
    <lineage>
        <taxon>Eukaryota</taxon>
        <taxon>Fungi</taxon>
        <taxon>Dikarya</taxon>
        <taxon>Basidiomycota</taxon>
        <taxon>Agaricomycotina</taxon>
        <taxon>Agaricomycetes</taxon>
        <taxon>Agaricomycetidae</taxon>
        <taxon>Agaricales</taxon>
        <taxon>Tricholomatineae</taxon>
        <taxon>Clitocybaceae</taxon>
        <taxon>Collybia</taxon>
    </lineage>
</organism>
<feature type="region of interest" description="Disordered" evidence="9">
    <location>
        <begin position="250"/>
        <end position="445"/>
    </location>
</feature>
<evidence type="ECO:0000256" key="7">
    <source>
        <dbReference type="ARBA" id="ARBA00023157"/>
    </source>
</evidence>
<dbReference type="PANTHER" id="PTHR15071:SF0">
    <property type="entry name" value="MANNOSE 6-PHOSPHATE RECEPTOR-LIKE PROTEIN 1"/>
    <property type="match status" value="1"/>
</dbReference>
<evidence type="ECO:0000256" key="6">
    <source>
        <dbReference type="ARBA" id="ARBA00023136"/>
    </source>
</evidence>
<evidence type="ECO:0000313" key="14">
    <source>
        <dbReference type="Proteomes" id="UP000807353"/>
    </source>
</evidence>
<dbReference type="InterPro" id="IPR028927">
    <property type="entry name" value="Man-6-P_rcpt"/>
</dbReference>
<evidence type="ECO:0000259" key="12">
    <source>
        <dbReference type="PROSITE" id="PS51914"/>
    </source>
</evidence>
<dbReference type="EMBL" id="MU150351">
    <property type="protein sequence ID" value="KAF9458038.1"/>
    <property type="molecule type" value="Genomic_DNA"/>
</dbReference>
<evidence type="ECO:0000256" key="2">
    <source>
        <dbReference type="ARBA" id="ARBA00022448"/>
    </source>
</evidence>
<dbReference type="AlphaFoldDB" id="A0A9P5XWF9"/>
<keyword evidence="3 10" id="KW-0812">Transmembrane</keyword>
<feature type="compositionally biased region" description="Polar residues" evidence="9">
    <location>
        <begin position="336"/>
        <end position="347"/>
    </location>
</feature>